<proteinExistence type="predicted"/>
<dbReference type="Proteomes" id="UP000078465">
    <property type="component" value="Chromosome"/>
</dbReference>
<gene>
    <name evidence="1" type="ORF">A4U53_018330</name>
</gene>
<protein>
    <submittedName>
        <fullName evidence="1">Uncharacterized protein</fullName>
    </submittedName>
</protein>
<sequence length="109" mass="12204">MHAIGGKGPQRLAEGIERAGADIAIDDADRANDQSDKALPADAIPRLIHMRRRHGSPLMPFAYEHKHMPHCRTASKLMQVRFFCEARRRMRGWEGSVAIRSAASIHIPL</sequence>
<reference evidence="1" key="1">
    <citation type="submission" date="2024-10" db="EMBL/GenBank/DDBJ databases">
        <title>Strain of Rhizobium-related bacteria isolated fromm roots of Vavilovia formosa.</title>
        <authorList>
            <person name="Kimeklis A."/>
            <person name="Afonin A."/>
        </authorList>
    </citation>
    <scope>NUCLEOTIDE SEQUENCE</scope>
    <source>
        <strain evidence="1">Vaf-46</strain>
    </source>
</reference>
<evidence type="ECO:0000313" key="2">
    <source>
        <dbReference type="Proteomes" id="UP000078465"/>
    </source>
</evidence>
<evidence type="ECO:0000313" key="1">
    <source>
        <dbReference type="EMBL" id="XKM42961.1"/>
    </source>
</evidence>
<accession>A0ACD5EV00</accession>
<name>A0ACD5EV00_9HYPH</name>
<organism evidence="1 2">
    <name type="scientific">Rhizobium ruizarguesonis</name>
    <dbReference type="NCBI Taxonomy" id="2081791"/>
    <lineage>
        <taxon>Bacteria</taxon>
        <taxon>Pseudomonadati</taxon>
        <taxon>Pseudomonadota</taxon>
        <taxon>Alphaproteobacteria</taxon>
        <taxon>Hyphomicrobiales</taxon>
        <taxon>Rhizobiaceae</taxon>
        <taxon>Rhizobium/Agrobacterium group</taxon>
        <taxon>Rhizobium</taxon>
    </lineage>
</organism>
<dbReference type="EMBL" id="CP171853">
    <property type="protein sequence ID" value="XKM42961.1"/>
    <property type="molecule type" value="Genomic_DNA"/>
</dbReference>